<sequence length="106" mass="12096">MSAYPWWTATPRYTAAAWCSSSLCPIRTGRHPACTTPDSRHPRLFVCSILRPRPDPLYSGNIQVRRAHLLHEGKDAKMALRKRTPRITRTKESWKCSRHGGSPQTL</sequence>
<dbReference type="AlphaFoldDB" id="A0A6B0UI49"/>
<evidence type="ECO:0000313" key="1">
    <source>
        <dbReference type="EMBL" id="MXU89236.1"/>
    </source>
</evidence>
<reference evidence="1" key="1">
    <citation type="submission" date="2019-12" db="EMBL/GenBank/DDBJ databases">
        <title>An insight into the sialome of adult female Ixodes ricinus ticks feeding for 6 days.</title>
        <authorList>
            <person name="Perner J."/>
            <person name="Ribeiro J.M.C."/>
        </authorList>
    </citation>
    <scope>NUCLEOTIDE SEQUENCE</scope>
    <source>
        <strain evidence="1">Semi-engorged</strain>
        <tissue evidence="1">Salivary glands</tissue>
    </source>
</reference>
<dbReference type="EMBL" id="GIFC01007153">
    <property type="protein sequence ID" value="MXU89236.1"/>
    <property type="molecule type" value="Transcribed_RNA"/>
</dbReference>
<accession>A0A6B0UI49</accession>
<name>A0A6B0UI49_IXORI</name>
<proteinExistence type="predicted"/>
<organism evidence="1">
    <name type="scientific">Ixodes ricinus</name>
    <name type="common">Common tick</name>
    <name type="synonym">Acarus ricinus</name>
    <dbReference type="NCBI Taxonomy" id="34613"/>
    <lineage>
        <taxon>Eukaryota</taxon>
        <taxon>Metazoa</taxon>
        <taxon>Ecdysozoa</taxon>
        <taxon>Arthropoda</taxon>
        <taxon>Chelicerata</taxon>
        <taxon>Arachnida</taxon>
        <taxon>Acari</taxon>
        <taxon>Parasitiformes</taxon>
        <taxon>Ixodida</taxon>
        <taxon>Ixodoidea</taxon>
        <taxon>Ixodidae</taxon>
        <taxon>Ixodinae</taxon>
        <taxon>Ixodes</taxon>
    </lineage>
</organism>
<protein>
    <submittedName>
        <fullName evidence="1">Uncharacterized protein</fullName>
    </submittedName>
</protein>